<dbReference type="AlphaFoldDB" id="A0A2R4CBD8"/>
<organism evidence="1 2">
    <name type="scientific">Pseudoduganella armeniaca</name>
    <dbReference type="NCBI Taxonomy" id="2072590"/>
    <lineage>
        <taxon>Bacteria</taxon>
        <taxon>Pseudomonadati</taxon>
        <taxon>Pseudomonadota</taxon>
        <taxon>Betaproteobacteria</taxon>
        <taxon>Burkholderiales</taxon>
        <taxon>Oxalobacteraceae</taxon>
        <taxon>Telluria group</taxon>
        <taxon>Pseudoduganella</taxon>
    </lineage>
</organism>
<gene>
    <name evidence="1" type="ORF">C9I28_15445</name>
</gene>
<dbReference type="Proteomes" id="UP000240505">
    <property type="component" value="Chromosome"/>
</dbReference>
<evidence type="ECO:0000313" key="2">
    <source>
        <dbReference type="Proteomes" id="UP000240505"/>
    </source>
</evidence>
<proteinExistence type="predicted"/>
<keyword evidence="2" id="KW-1185">Reference proteome</keyword>
<protein>
    <submittedName>
        <fullName evidence="1">Uncharacterized protein</fullName>
    </submittedName>
</protein>
<accession>A0A2R4CBD8</accession>
<reference evidence="1 2" key="1">
    <citation type="submission" date="2018-03" db="EMBL/GenBank/DDBJ databases">
        <title>Massilia armeniaca sp. nov., isolated from desert soil.</title>
        <authorList>
            <person name="Huang H."/>
            <person name="Ren M."/>
        </authorList>
    </citation>
    <scope>NUCLEOTIDE SEQUENCE [LARGE SCALE GENOMIC DNA]</scope>
    <source>
        <strain evidence="1 2">ZMN-3</strain>
    </source>
</reference>
<dbReference type="KEGG" id="masz:C9I28_15445"/>
<name>A0A2R4CBD8_9BURK</name>
<sequence>MWTVKLSFEQLMALRLAVGTRLTMIKRRMIRDVNGSDADFWEMELREAQSALQALNGAVGEG</sequence>
<evidence type="ECO:0000313" key="1">
    <source>
        <dbReference type="EMBL" id="AVR96905.1"/>
    </source>
</evidence>
<dbReference type="RefSeq" id="WP_107142254.1">
    <property type="nucleotide sequence ID" value="NZ_CP028324.1"/>
</dbReference>
<dbReference type="EMBL" id="CP028324">
    <property type="protein sequence ID" value="AVR96905.1"/>
    <property type="molecule type" value="Genomic_DNA"/>
</dbReference>